<dbReference type="SUPFAM" id="SSF116726">
    <property type="entry name" value="TrkA C-terminal domain-like"/>
    <property type="match status" value="1"/>
</dbReference>
<dbReference type="InterPro" id="IPR050144">
    <property type="entry name" value="AAE_transporter"/>
</dbReference>
<dbReference type="InterPro" id="IPR006512">
    <property type="entry name" value="YidE_YbjL"/>
</dbReference>
<dbReference type="InterPro" id="IPR006037">
    <property type="entry name" value="RCK_C"/>
</dbReference>
<feature type="transmembrane region" description="Helical" evidence="8">
    <location>
        <begin position="368"/>
        <end position="386"/>
    </location>
</feature>
<sequence>MVALLTESPVLLLVVVAALGYVLGRIRVLGTRLGVAAVLFAGLGVGALDPALALPEFTVALGLVLFVYTIGLSSGPGFFASFRRKGVRDNVLAVGVLLGGAGLAAALAVALDLPAAVATGMYTGATTNTPALAAVLDYVASYVPPDVAARIADEPVVGYSLAYPVGVVGSIVAIAVAQRAWRIDYAAEAARVRGHESIPEAVDRRTVRVTRPEATEPSVGELADRYGGAVRFGRVQREGQRLPAPGDHLREGDLVSVVGAPDALDRVAADLGAEDGAPLVVDRGQVDYRRVFVSSHEVAGRRIGDLGLMDRFGAVVTRVRRGDVEWLARDDTVLEPGDRVRVVAPTAALPAVSRFFGDSYKALSEIDLLTFSLGLAAGLLVGLVPVPLPGGLTFRLGLAGGPLVVGLVLGTLGRTGPLVWHLPYSGNLVLRQFGLVLFFAGIGTRSGHTFLTTLTETGGAAIVAAGAAVTFASAVAALWIGRKVLRMPMGLLIGIVAGIQSQPAVLSYALDQSGDDLPNVGYTTVFPVAIILKILLAQILLASLL</sequence>
<dbReference type="NCBIfam" id="TIGR01625">
    <property type="entry name" value="YidE_YbjL_dupl"/>
    <property type="match status" value="2"/>
</dbReference>
<feature type="domain" description="RCK C-terminal" evidence="9">
    <location>
        <begin position="193"/>
        <end position="273"/>
    </location>
</feature>
<feature type="transmembrane region" description="Helical" evidence="8">
    <location>
        <begin position="6"/>
        <end position="24"/>
    </location>
</feature>
<dbReference type="RefSeq" id="WP_095512330.1">
    <property type="nucleotide sequence ID" value="NZ_MQWD01000001.1"/>
</dbReference>
<dbReference type="GO" id="GO:0008324">
    <property type="term" value="F:monoatomic cation transmembrane transporter activity"/>
    <property type="evidence" value="ECO:0007669"/>
    <property type="project" value="InterPro"/>
</dbReference>
<accession>A0A271J6M3</accession>
<dbReference type="GO" id="GO:0005886">
    <property type="term" value="C:plasma membrane"/>
    <property type="evidence" value="ECO:0007669"/>
    <property type="project" value="UniProtKB-SubCell"/>
</dbReference>
<feature type="domain" description="RCK C-terminal" evidence="9">
    <location>
        <begin position="274"/>
        <end position="358"/>
    </location>
</feature>
<keyword evidence="6 8" id="KW-1133">Transmembrane helix</keyword>
<feature type="transmembrane region" description="Helical" evidence="8">
    <location>
        <begin position="491"/>
        <end position="510"/>
    </location>
</feature>
<keyword evidence="4" id="KW-1003">Cell membrane</keyword>
<feature type="transmembrane region" description="Helical" evidence="8">
    <location>
        <begin position="392"/>
        <end position="412"/>
    </location>
</feature>
<gene>
    <name evidence="10" type="ORF">BSZ37_06990</name>
</gene>
<dbReference type="Gene3D" id="3.30.70.1450">
    <property type="entry name" value="Regulator of K+ conductance, C-terminal domain"/>
    <property type="match status" value="1"/>
</dbReference>
<evidence type="ECO:0000259" key="9">
    <source>
        <dbReference type="PROSITE" id="PS51202"/>
    </source>
</evidence>
<feature type="transmembrane region" description="Helical" evidence="8">
    <location>
        <begin position="457"/>
        <end position="479"/>
    </location>
</feature>
<keyword evidence="3" id="KW-0813">Transport</keyword>
<evidence type="ECO:0000256" key="5">
    <source>
        <dbReference type="ARBA" id="ARBA00022692"/>
    </source>
</evidence>
<dbReference type="GO" id="GO:0006813">
    <property type="term" value="P:potassium ion transport"/>
    <property type="evidence" value="ECO:0007669"/>
    <property type="project" value="InterPro"/>
</dbReference>
<evidence type="ECO:0000256" key="8">
    <source>
        <dbReference type="SAM" id="Phobius"/>
    </source>
</evidence>
<feature type="transmembrane region" description="Helical" evidence="8">
    <location>
        <begin position="522"/>
        <end position="544"/>
    </location>
</feature>
<keyword evidence="7 8" id="KW-0472">Membrane</keyword>
<dbReference type="AlphaFoldDB" id="A0A271J6M3"/>
<organism evidence="10 11">
    <name type="scientific">Rubrivirga marina</name>
    <dbReference type="NCBI Taxonomy" id="1196024"/>
    <lineage>
        <taxon>Bacteria</taxon>
        <taxon>Pseudomonadati</taxon>
        <taxon>Rhodothermota</taxon>
        <taxon>Rhodothermia</taxon>
        <taxon>Rhodothermales</taxon>
        <taxon>Rubricoccaceae</taxon>
        <taxon>Rubrivirga</taxon>
    </lineage>
</organism>
<evidence type="ECO:0000256" key="6">
    <source>
        <dbReference type="ARBA" id="ARBA00022989"/>
    </source>
</evidence>
<comment type="caution">
    <text evidence="10">The sequence shown here is derived from an EMBL/GenBank/DDBJ whole genome shotgun (WGS) entry which is preliminary data.</text>
</comment>
<dbReference type="PANTHER" id="PTHR30445:SF3">
    <property type="entry name" value="TRANSPORT PROTEIN YIDE-RELATED"/>
    <property type="match status" value="1"/>
</dbReference>
<evidence type="ECO:0000313" key="11">
    <source>
        <dbReference type="Proteomes" id="UP000216339"/>
    </source>
</evidence>
<evidence type="ECO:0000256" key="1">
    <source>
        <dbReference type="ARBA" id="ARBA00004651"/>
    </source>
</evidence>
<protein>
    <submittedName>
        <fullName evidence="10">Transporter</fullName>
    </submittedName>
</protein>
<comment type="subcellular location">
    <subcellularLocation>
        <location evidence="1">Cell membrane</location>
        <topology evidence="1">Multi-pass membrane protein</topology>
    </subcellularLocation>
</comment>
<feature type="transmembrane region" description="Helical" evidence="8">
    <location>
        <begin position="33"/>
        <end position="53"/>
    </location>
</feature>
<reference evidence="10 11" key="1">
    <citation type="submission" date="2016-11" db="EMBL/GenBank/DDBJ databases">
        <title>Study of marine rhodopsin-containing bacteria.</title>
        <authorList>
            <person name="Yoshizawa S."/>
            <person name="Kumagai Y."/>
            <person name="Kogure K."/>
        </authorList>
    </citation>
    <scope>NUCLEOTIDE SEQUENCE [LARGE SCALE GENOMIC DNA]</scope>
    <source>
        <strain evidence="10 11">SAORIC-28</strain>
    </source>
</reference>
<dbReference type="PANTHER" id="PTHR30445">
    <property type="entry name" value="K(+)_H(+) ANTIPORTER SUBUNIT KHTT"/>
    <property type="match status" value="1"/>
</dbReference>
<keyword evidence="11" id="KW-1185">Reference proteome</keyword>
<feature type="transmembrane region" description="Helical" evidence="8">
    <location>
        <begin position="156"/>
        <end position="177"/>
    </location>
</feature>
<name>A0A271J6M3_9BACT</name>
<evidence type="ECO:0000256" key="2">
    <source>
        <dbReference type="ARBA" id="ARBA00009854"/>
    </source>
</evidence>
<dbReference type="Proteomes" id="UP000216339">
    <property type="component" value="Unassembled WGS sequence"/>
</dbReference>
<dbReference type="EMBL" id="MQWD01000001">
    <property type="protein sequence ID" value="PAP78684.1"/>
    <property type="molecule type" value="Genomic_DNA"/>
</dbReference>
<evidence type="ECO:0000256" key="4">
    <source>
        <dbReference type="ARBA" id="ARBA00022475"/>
    </source>
</evidence>
<proteinExistence type="inferred from homology"/>
<dbReference type="Pfam" id="PF02080">
    <property type="entry name" value="TrkA_C"/>
    <property type="match status" value="1"/>
</dbReference>
<feature type="transmembrane region" description="Helical" evidence="8">
    <location>
        <begin position="91"/>
        <end position="111"/>
    </location>
</feature>
<dbReference type="Pfam" id="PF06826">
    <property type="entry name" value="Asp-Al_Ex"/>
    <property type="match status" value="2"/>
</dbReference>
<dbReference type="InterPro" id="IPR036721">
    <property type="entry name" value="RCK_C_sf"/>
</dbReference>
<evidence type="ECO:0000256" key="7">
    <source>
        <dbReference type="ARBA" id="ARBA00023136"/>
    </source>
</evidence>
<keyword evidence="5 8" id="KW-0812">Transmembrane</keyword>
<feature type="transmembrane region" description="Helical" evidence="8">
    <location>
        <begin position="59"/>
        <end position="79"/>
    </location>
</feature>
<dbReference type="OrthoDB" id="9155749at2"/>
<feature type="transmembrane region" description="Helical" evidence="8">
    <location>
        <begin position="433"/>
        <end position="451"/>
    </location>
</feature>
<comment type="similarity">
    <text evidence="2">Belongs to the AAE transporter (TC 2.A.81) family.</text>
</comment>
<evidence type="ECO:0000256" key="3">
    <source>
        <dbReference type="ARBA" id="ARBA00022448"/>
    </source>
</evidence>
<evidence type="ECO:0000313" key="10">
    <source>
        <dbReference type="EMBL" id="PAP78684.1"/>
    </source>
</evidence>
<dbReference type="PROSITE" id="PS51202">
    <property type="entry name" value="RCK_C"/>
    <property type="match status" value="2"/>
</dbReference>